<comment type="similarity">
    <text evidence="1">Belongs to the asp23 family.</text>
</comment>
<comment type="caution">
    <text evidence="2">The sequence shown here is derived from an EMBL/GenBank/DDBJ whole genome shotgun (WGS) entry which is preliminary data.</text>
</comment>
<dbReference type="AlphaFoldDB" id="A0A1Y4LDQ8"/>
<dbReference type="Pfam" id="PF03780">
    <property type="entry name" value="Asp23"/>
    <property type="match status" value="1"/>
</dbReference>
<dbReference type="RefSeq" id="WP_087370784.1">
    <property type="nucleotide sequence ID" value="NZ_JBKTCX010000048.1"/>
</dbReference>
<dbReference type="PANTHER" id="PTHR34297:SF2">
    <property type="entry name" value="ASP23_GLS24 FAMILY ENVELOPE STRESS RESPONSE PROTEIN"/>
    <property type="match status" value="1"/>
</dbReference>
<evidence type="ECO:0000256" key="1">
    <source>
        <dbReference type="ARBA" id="ARBA00005721"/>
    </source>
</evidence>
<gene>
    <name evidence="2" type="ORF">B5F17_03320</name>
</gene>
<reference evidence="3" key="1">
    <citation type="submission" date="2017-04" db="EMBL/GenBank/DDBJ databases">
        <title>Function of individual gut microbiota members based on whole genome sequencing of pure cultures obtained from chicken caecum.</title>
        <authorList>
            <person name="Medvecky M."/>
            <person name="Cejkova D."/>
            <person name="Polansky O."/>
            <person name="Karasova D."/>
            <person name="Kubasova T."/>
            <person name="Cizek A."/>
            <person name="Rychlik I."/>
        </authorList>
    </citation>
    <scope>NUCLEOTIDE SEQUENCE [LARGE SCALE GENOMIC DNA]</scope>
    <source>
        <strain evidence="3">An180</strain>
    </source>
</reference>
<protein>
    <submittedName>
        <fullName evidence="2">Asp23/Gls24 family envelope stress response protein</fullName>
    </submittedName>
</protein>
<organism evidence="2 3">
    <name type="scientific">Butyricicoccus pullicaecorum</name>
    <dbReference type="NCBI Taxonomy" id="501571"/>
    <lineage>
        <taxon>Bacteria</taxon>
        <taxon>Bacillati</taxon>
        <taxon>Bacillota</taxon>
        <taxon>Clostridia</taxon>
        <taxon>Eubacteriales</taxon>
        <taxon>Butyricicoccaceae</taxon>
        <taxon>Butyricicoccus</taxon>
    </lineage>
</organism>
<dbReference type="PANTHER" id="PTHR34297">
    <property type="entry name" value="HYPOTHETICAL CYTOSOLIC PROTEIN-RELATED"/>
    <property type="match status" value="1"/>
</dbReference>
<name>A0A1Y4LDQ8_9FIRM</name>
<dbReference type="EMBL" id="NFKK01000003">
    <property type="protein sequence ID" value="OUP53629.1"/>
    <property type="molecule type" value="Genomic_DNA"/>
</dbReference>
<proteinExistence type="inferred from homology"/>
<sequence length="116" mass="12526">MRINNEFGYIEIAPDVIAGIAGYAASSCFGVKGMTVRSVADGVAHLLRRENMSRGVKITEAPDGGINIDLHIAVDHGINIASVCRSIISEVRYHVEQLTGIDVKNIDIYVESIKAD</sequence>
<evidence type="ECO:0000313" key="2">
    <source>
        <dbReference type="EMBL" id="OUP53629.1"/>
    </source>
</evidence>
<dbReference type="Proteomes" id="UP000195897">
    <property type="component" value="Unassembled WGS sequence"/>
</dbReference>
<accession>A0A1Y4LDQ8</accession>
<dbReference type="PROSITE" id="PS51257">
    <property type="entry name" value="PROKAR_LIPOPROTEIN"/>
    <property type="match status" value="1"/>
</dbReference>
<dbReference type="InterPro" id="IPR005531">
    <property type="entry name" value="Asp23"/>
</dbReference>
<evidence type="ECO:0000313" key="3">
    <source>
        <dbReference type="Proteomes" id="UP000195897"/>
    </source>
</evidence>